<dbReference type="PROSITE" id="PS50268">
    <property type="entry name" value="CADHERIN_2"/>
    <property type="match status" value="1"/>
</dbReference>
<dbReference type="InterPro" id="IPR044060">
    <property type="entry name" value="Bacterial_rp_domain"/>
</dbReference>
<feature type="chain" id="PRO_5046613591" description="PKD domain-containing protein" evidence="2">
    <location>
        <begin position="18"/>
        <end position="2171"/>
    </location>
</feature>
<dbReference type="InterPro" id="IPR035986">
    <property type="entry name" value="PKD_dom_sf"/>
</dbReference>
<dbReference type="InterPro" id="IPR013783">
    <property type="entry name" value="Ig-like_fold"/>
</dbReference>
<feature type="compositionally biased region" description="Low complexity" evidence="1">
    <location>
        <begin position="753"/>
        <end position="767"/>
    </location>
</feature>
<evidence type="ECO:0000313" key="6">
    <source>
        <dbReference type="Proteomes" id="UP000660454"/>
    </source>
</evidence>
<gene>
    <name evidence="5" type="ORF">Msi02_52850</name>
</gene>
<dbReference type="EMBL" id="BOOF01000032">
    <property type="protein sequence ID" value="GIH64468.1"/>
    <property type="molecule type" value="Genomic_DNA"/>
</dbReference>
<dbReference type="Pfam" id="PF01345">
    <property type="entry name" value="DUF11"/>
    <property type="match status" value="1"/>
</dbReference>
<dbReference type="SMART" id="SM00089">
    <property type="entry name" value="PKD"/>
    <property type="match status" value="3"/>
</dbReference>
<feature type="domain" description="Cadherin" evidence="4">
    <location>
        <begin position="1738"/>
        <end position="1847"/>
    </location>
</feature>
<organism evidence="5 6">
    <name type="scientific">Microbispora siamensis</name>
    <dbReference type="NCBI Taxonomy" id="564413"/>
    <lineage>
        <taxon>Bacteria</taxon>
        <taxon>Bacillati</taxon>
        <taxon>Actinomycetota</taxon>
        <taxon>Actinomycetes</taxon>
        <taxon>Streptosporangiales</taxon>
        <taxon>Streptosporangiaceae</taxon>
        <taxon>Microbispora</taxon>
    </lineage>
</organism>
<feature type="domain" description="PKD" evidence="3">
    <location>
        <begin position="1877"/>
        <end position="1937"/>
    </location>
</feature>
<dbReference type="PROSITE" id="PS50093">
    <property type="entry name" value="PKD"/>
    <property type="match status" value="3"/>
</dbReference>
<dbReference type="Gene3D" id="3.40.50.1820">
    <property type="entry name" value="alpha/beta hydrolase"/>
    <property type="match status" value="1"/>
</dbReference>
<sequence length="2171" mass="225239">MLAALAGSLLTPIPALAAGDPRPFGGPAAAALPDPGSVTYTDLGSLGTIPILELNLGGKVNKKGEGATAISGQAVTLAADRPLKDINGRLGADVTGSRALDVNDYGTVVGTYTAYSKGEKHTGSFIYSDKAGAKLLEGRSGATAINNLGQVAGGSWVYDPSDDSFLDLRAYKGQSVSVRGMNNFGATVGIADESPVPAAFRSRPGQRLDMARDHLEYPGGSTMAMDINDRGEVAGYARVGGTDTPVYWDSKGTPYTIPTRRGGIAYAINNSSVVGGMMYGDGPGGSVESLWRAAVWFPDGTAINLNDLVPAEQRNGLTLRQVTGISDQGVVFGNSMALDGSERVHAFMLDLHLGEPTIDSVRLLTQLPPSTAFVPVPDRGVYEGNRVRVNLQVTNPTSQRLNRTLQVVEEGTGKPLPNGTFPLTLKPNETVERTLVWDTKGYAWLDGKPHSDRSLSIRLFSGTGYVEGVDTKERAPIKILPMPLVLVHGFTSTADTWSAFGTFAKQQHPAQEVYAVGDGRWPGTMNTGDRRHPEKRTKSLLENADEVNIYTQHMREGLGADKFRLVAHSMGGNISKEYILSRMPDGVDGKPVVDRLLQMGTPNMGSACADALLGNGLSKYWWSPALRHNGTAYVAGLNKLLQLAGYSRGVVKGVPISNLVGLGRRLRCPTKDWIWHGDNTDGVVESTSAFWDLLDTPTTRSEHSEMVANQKDYAGYIAPRLMQGGSTSSGIPGGTPLAPEGAPHKRLAGAANESGTTGTAGVSAAAAEGGGGGEASSLFAFPSATVEAGKTVSVPLEVPQGTAFGVVTALPPTAGVLLRDPSGNPAASSAAGGDDAKEPIQALDVDKPQAGIWRLEFSNTGSEPIQAWGSAWIAGTAVNVTATAEQSSEEGRVTVSATVTDGGDPVSGATVRATLTGEDGADHELTLTDEGAGAVGDGVYGGTTEALADGVYTTVITADTAKGMRATTAGVEVRQVDTREFPLTLSAQSGGSAAASPARDSYRAGTTVKVTATPDAGRVLIGWVIDGQERGPGPLTVTMDKAHTVEARFGTYQVTEIGTLPGGDVTKTDAWSLNDRGQVAATVTGKDGRQHAVRWQDGTFTELGGPPCTDGTLTCETGAVGIDEAGNASGWAVATTRGYNSQHAVTWRSDGSVTDLQPNDTAAAALAETLNDNGQAFGATGWHRYVMWDRGAMLPVPEYDTGFNYQGEAAQVNISRINGSGEVAGAYALGRNSQNEPTETVPAVYADGVLTKLPMGAVEGCAGTGGRANDLNDTGLVVGTVRCGYTESTTTKRAYVWKDGKPTDLGAGEAIAVNDNDLIVGLEQEPRRNGMRSPVMWVDGTAYPLKDLLSRPWCPEDGRKTTVPCMGMAGSWSVRDVNSSGQMLVAGFVREPAPAEDGGFHQENRMFLLTPTTAQADLKVEQTVTPAEPGPGSTVIWTTTVTNRGPDTATDVQVDVYVPKELAGVAVCEPWRGRCAPIKGGFRTKITKLEPGWDAVVEVSAKIPATTADGTALTAKAWAVPLEVRDPKTDDNGASATATVRPLLNTPGVVWQDPVKIGTTSYPVTVTLTNRLDAPIPLKAIAVEGPFAQSNACPVELAVGDKCVVTVTFSPTAEGAASGKLTFTTADGAAPAYTVTLAGTGVAAVNSRPVIKVPSAPLRGVAGTEFTLEAEFTDADVNDTHTAKVTFGGAEPEPATVKQQAGGGTVTATRTFTAPVNGMALVIVSDGKETTMQGIPYVIEAAPANTAPVVTAGPDAEVTVGEKLQRSVSFTDADSASWSATVDYGDGSGALPVTPGADKRIGLEHQWGTAGTYTVTVKVKDDGGLEGTARFTVTVKTAETPNQPPKVTLRTGFDTVEAGSEWIGMGSFTDPDSSSWSYTADYGDGAGPQPLTLTAGQLKLVHAYDSAGDYTVVLTVTDDKGGSGSAPLVVHVTDAAPEVALKAPVTAVEVGTPVTLTASFTDRAKGDTHTATWTVGKEQLTGAVTEHDGKGTLAMPHVFTEPGLYPVSVTVADNHGGRTTADAAGGAKAHVLVYARTAALTGAGTLAIPAGACTLTAECAKVGEASVTVTAHYPRKGRTPAGKLRYSAPGFTLDDTSYTVLSTTGATAILRGTGQVKGVGKVSFEVTVLDAGAGDKDRLHLVARDGKGTLVYDNQPAGAPSPMTGVLRVAG</sequence>
<dbReference type="SUPFAM" id="SSF49299">
    <property type="entry name" value="PKD domain"/>
    <property type="match status" value="3"/>
</dbReference>
<dbReference type="Pfam" id="PF18911">
    <property type="entry name" value="PKD_4"/>
    <property type="match status" value="3"/>
</dbReference>
<feature type="region of interest" description="Disordered" evidence="1">
    <location>
        <begin position="725"/>
        <end position="769"/>
    </location>
</feature>
<dbReference type="InterPro" id="IPR001434">
    <property type="entry name" value="OmcB-like_DUF11"/>
</dbReference>
<keyword evidence="6" id="KW-1185">Reference proteome</keyword>
<evidence type="ECO:0000313" key="5">
    <source>
        <dbReference type="EMBL" id="GIH64468.1"/>
    </source>
</evidence>
<name>A0ABQ4GSQ3_9ACTN</name>
<feature type="domain" description="PKD" evidence="3">
    <location>
        <begin position="1941"/>
        <end position="2021"/>
    </location>
</feature>
<evidence type="ECO:0000259" key="3">
    <source>
        <dbReference type="PROSITE" id="PS50093"/>
    </source>
</evidence>
<evidence type="ECO:0008006" key="7">
    <source>
        <dbReference type="Google" id="ProtNLM"/>
    </source>
</evidence>
<protein>
    <recommendedName>
        <fullName evidence="7">PKD domain-containing protein</fullName>
    </recommendedName>
</protein>
<dbReference type="CDD" id="cd00146">
    <property type="entry name" value="PKD"/>
    <property type="match status" value="2"/>
</dbReference>
<dbReference type="Proteomes" id="UP000660454">
    <property type="component" value="Unassembled WGS sequence"/>
</dbReference>
<dbReference type="InterPro" id="IPR000601">
    <property type="entry name" value="PKD_dom"/>
</dbReference>
<evidence type="ECO:0000256" key="2">
    <source>
        <dbReference type="SAM" id="SignalP"/>
    </source>
</evidence>
<feature type="domain" description="PKD" evidence="3">
    <location>
        <begin position="1783"/>
        <end position="1842"/>
    </location>
</feature>
<accession>A0ABQ4GSQ3</accession>
<dbReference type="InterPro" id="IPR022409">
    <property type="entry name" value="PKD/Chitinase_dom"/>
</dbReference>
<keyword evidence="2" id="KW-0732">Signal</keyword>
<dbReference type="SUPFAM" id="SSF53474">
    <property type="entry name" value="alpha/beta-Hydrolases"/>
    <property type="match status" value="1"/>
</dbReference>
<comment type="caution">
    <text evidence="5">The sequence shown here is derived from an EMBL/GenBank/DDBJ whole genome shotgun (WGS) entry which is preliminary data.</text>
</comment>
<dbReference type="InterPro" id="IPR002126">
    <property type="entry name" value="Cadherin-like_dom"/>
</dbReference>
<dbReference type="Pfam" id="PF18998">
    <property type="entry name" value="Flg_new_2"/>
    <property type="match status" value="1"/>
</dbReference>
<dbReference type="Gene3D" id="2.60.40.10">
    <property type="entry name" value="Immunoglobulins"/>
    <property type="match status" value="5"/>
</dbReference>
<evidence type="ECO:0000259" key="4">
    <source>
        <dbReference type="PROSITE" id="PS50268"/>
    </source>
</evidence>
<evidence type="ECO:0000256" key="1">
    <source>
        <dbReference type="SAM" id="MobiDB-lite"/>
    </source>
</evidence>
<dbReference type="InterPro" id="IPR029058">
    <property type="entry name" value="AB_hydrolase_fold"/>
</dbReference>
<feature type="signal peptide" evidence="2">
    <location>
        <begin position="1"/>
        <end position="17"/>
    </location>
</feature>
<feature type="compositionally biased region" description="Low complexity" evidence="1">
    <location>
        <begin position="725"/>
        <end position="736"/>
    </location>
</feature>
<proteinExistence type="predicted"/>
<reference evidence="5 6" key="1">
    <citation type="submission" date="2021-01" db="EMBL/GenBank/DDBJ databases">
        <title>Whole genome shotgun sequence of Microbispora siamensis NBRC 104113.</title>
        <authorList>
            <person name="Komaki H."/>
            <person name="Tamura T."/>
        </authorList>
    </citation>
    <scope>NUCLEOTIDE SEQUENCE [LARGE SCALE GENOMIC DNA]</scope>
    <source>
        <strain evidence="5 6">NBRC 104113</strain>
    </source>
</reference>